<dbReference type="GeneTree" id="ENSGT00390000013965"/>
<dbReference type="HOGENOM" id="CLU_115462_0_0_1"/>
<dbReference type="GO" id="GO:0038023">
    <property type="term" value="F:signaling receptor activity"/>
    <property type="evidence" value="ECO:0007669"/>
    <property type="project" value="InterPro"/>
</dbReference>
<dbReference type="GO" id="GO:0016020">
    <property type="term" value="C:membrane"/>
    <property type="evidence" value="ECO:0007669"/>
    <property type="project" value="InterPro"/>
</dbReference>
<dbReference type="AlphaFoldDB" id="F6U0X7"/>
<dbReference type="Gene3D" id="2.60.40.10">
    <property type="entry name" value="Immunoglobulins"/>
    <property type="match status" value="1"/>
</dbReference>
<dbReference type="GeneID" id="103102219"/>
<keyword evidence="2" id="KW-0732">Signal</keyword>
<keyword evidence="1" id="KW-0472">Membrane</keyword>
<proteinExistence type="predicted"/>
<dbReference type="InterPro" id="IPR013783">
    <property type="entry name" value="Ig-like_fold"/>
</dbReference>
<feature type="domain" description="Ig-like" evidence="3">
    <location>
        <begin position="21"/>
        <end position="126"/>
    </location>
</feature>
<reference evidence="4" key="3">
    <citation type="submission" date="2025-09" db="UniProtKB">
        <authorList>
            <consortium name="Ensembl"/>
        </authorList>
    </citation>
    <scope>IDENTIFICATION</scope>
</reference>
<keyword evidence="1" id="KW-1133">Transmembrane helix</keyword>
<dbReference type="PANTHER" id="PTHR15343:SF0">
    <property type="entry name" value="T-CELL ANTIGEN CD7"/>
    <property type="match status" value="1"/>
</dbReference>
<dbReference type="STRING" id="13616.ENSMODP00000038502"/>
<dbReference type="InterPro" id="IPR003599">
    <property type="entry name" value="Ig_sub"/>
</dbReference>
<sequence>MFQLVILSVFFLILSRTTAKDEVKQFPPLIMAQEGDTINMTCLVSGKLRGLYLRRLTVMEMNVIYSSENEFITALNYKNRTSTSGFLNNLMITIINVQLNDTDVYICQAIMIHENLQGTGTMVVVTEKKWKQEVGNPKNLQVWVGLIVIFFTIGLALGPLYMMMKKLRKKFHLRRIQNPSSSIYEDMSHTLRRNTMCPDNQYE</sequence>
<reference evidence="4 5" key="1">
    <citation type="journal article" date="2007" name="Nature">
        <title>Genome of the marsupial Monodelphis domestica reveals innovation in non-coding sequences.</title>
        <authorList>
            <person name="Mikkelsen T.S."/>
            <person name="Wakefield M.J."/>
            <person name="Aken B."/>
            <person name="Amemiya C.T."/>
            <person name="Chang J.L."/>
            <person name="Duke S."/>
            <person name="Garber M."/>
            <person name="Gentles A.J."/>
            <person name="Goodstadt L."/>
            <person name="Heger A."/>
            <person name="Jurka J."/>
            <person name="Kamal M."/>
            <person name="Mauceli E."/>
            <person name="Searle S.M."/>
            <person name="Sharpe T."/>
            <person name="Baker M.L."/>
            <person name="Batzer M.A."/>
            <person name="Benos P.V."/>
            <person name="Belov K."/>
            <person name="Clamp M."/>
            <person name="Cook A."/>
            <person name="Cuff J."/>
            <person name="Das R."/>
            <person name="Davidow L."/>
            <person name="Deakin J.E."/>
            <person name="Fazzari M.J."/>
            <person name="Glass J.L."/>
            <person name="Grabherr M."/>
            <person name="Greally J.M."/>
            <person name="Gu W."/>
            <person name="Hore T.A."/>
            <person name="Huttley G.A."/>
            <person name="Kleber M."/>
            <person name="Jirtle R.L."/>
            <person name="Koina E."/>
            <person name="Lee J.T."/>
            <person name="Mahony S."/>
            <person name="Marra M.A."/>
            <person name="Miller R.D."/>
            <person name="Nicholls R.D."/>
            <person name="Oda M."/>
            <person name="Papenfuss A.T."/>
            <person name="Parra Z.E."/>
            <person name="Pollock D.D."/>
            <person name="Ray D.A."/>
            <person name="Schein J.E."/>
            <person name="Speed T.P."/>
            <person name="Thompson K."/>
            <person name="VandeBerg J.L."/>
            <person name="Wade C.M."/>
            <person name="Walker J.A."/>
            <person name="Waters P.D."/>
            <person name="Webber C."/>
            <person name="Weidman J.R."/>
            <person name="Xie X."/>
            <person name="Zody M.C."/>
            <person name="Baldwin J."/>
            <person name="Abdouelleil A."/>
            <person name="Abdulkadir J."/>
            <person name="Abebe A."/>
            <person name="Abera B."/>
            <person name="Abreu J."/>
            <person name="Acer S.C."/>
            <person name="Aftuck L."/>
            <person name="Alexander A."/>
            <person name="An P."/>
            <person name="Anderson E."/>
            <person name="Anderson S."/>
            <person name="Arachi H."/>
            <person name="Azer M."/>
            <person name="Bachantsang P."/>
            <person name="Barry A."/>
            <person name="Bayul T."/>
            <person name="Berlin A."/>
            <person name="Bessette D."/>
            <person name="Bloom T."/>
            <person name="Bloom T."/>
            <person name="Boguslavskiy L."/>
            <person name="Bonnet C."/>
            <person name="Boukhgalter B."/>
            <person name="Bourzgui I."/>
            <person name="Brown A."/>
            <person name="Cahill P."/>
            <person name="Channer S."/>
            <person name="Cheshatsang Y."/>
            <person name="Chuda L."/>
            <person name="Citroen M."/>
            <person name="Collymore A."/>
            <person name="Cooke P."/>
            <person name="Costello M."/>
            <person name="D'Aco K."/>
            <person name="Daza R."/>
            <person name="De Haan G."/>
            <person name="DeGray S."/>
            <person name="DeMaso C."/>
            <person name="Dhargay N."/>
            <person name="Dooley K."/>
            <person name="Dooley E."/>
            <person name="Doricent M."/>
            <person name="Dorje P."/>
            <person name="Dorjee K."/>
            <person name="Dupes A."/>
            <person name="Elong R."/>
            <person name="Falk J."/>
            <person name="Farina A."/>
            <person name="Faro S."/>
            <person name="Ferguson D."/>
            <person name="Fisher S."/>
            <person name="Foley C.D."/>
            <person name="Franke A."/>
            <person name="Friedrich D."/>
            <person name="Gadbois L."/>
            <person name="Gearin G."/>
            <person name="Gearin C.R."/>
            <person name="Giannoukos G."/>
            <person name="Goode T."/>
            <person name="Graham J."/>
            <person name="Grandbois E."/>
            <person name="Grewal S."/>
            <person name="Gyaltsen K."/>
            <person name="Hafez N."/>
            <person name="Hagos B."/>
            <person name="Hall J."/>
            <person name="Henson C."/>
            <person name="Hollinger A."/>
            <person name="Honan T."/>
            <person name="Huard M.D."/>
            <person name="Hughes L."/>
            <person name="Hurhula B."/>
            <person name="Husby M.E."/>
            <person name="Kamat A."/>
            <person name="Kanga B."/>
            <person name="Kashin S."/>
            <person name="Khazanovich D."/>
            <person name="Kisner P."/>
            <person name="Lance K."/>
            <person name="Lara M."/>
            <person name="Lee W."/>
            <person name="Lennon N."/>
            <person name="Letendre F."/>
            <person name="LeVine R."/>
            <person name="Lipovsky A."/>
            <person name="Liu X."/>
            <person name="Liu J."/>
            <person name="Liu S."/>
            <person name="Lokyitsang T."/>
            <person name="Lokyitsang Y."/>
            <person name="Lubonja R."/>
            <person name="Lui A."/>
            <person name="MacDonald P."/>
            <person name="Magnisalis V."/>
            <person name="Maru K."/>
            <person name="Matthews C."/>
            <person name="McCusker W."/>
            <person name="McDonough S."/>
            <person name="Mehta T."/>
            <person name="Meldrim J."/>
            <person name="Meneus L."/>
            <person name="Mihai O."/>
            <person name="Mihalev A."/>
            <person name="Mihova T."/>
            <person name="Mittelman R."/>
            <person name="Mlenga V."/>
            <person name="Montmayeur A."/>
            <person name="Mulrain L."/>
            <person name="Navidi A."/>
            <person name="Naylor J."/>
            <person name="Negash T."/>
            <person name="Nguyen T."/>
            <person name="Nguyen N."/>
            <person name="Nicol R."/>
            <person name="Norbu C."/>
            <person name="Norbu N."/>
            <person name="Novod N."/>
            <person name="O'Neill B."/>
            <person name="Osman S."/>
            <person name="Markiewicz E."/>
            <person name="Oyono O.L."/>
            <person name="Patti C."/>
            <person name="Phunkhang P."/>
            <person name="Pierre F."/>
            <person name="Priest M."/>
            <person name="Raghuraman S."/>
            <person name="Rege F."/>
            <person name="Reyes R."/>
            <person name="Rise C."/>
            <person name="Rogov P."/>
            <person name="Ross K."/>
            <person name="Ryan E."/>
            <person name="Settipalli S."/>
            <person name="Shea T."/>
            <person name="Sherpa N."/>
            <person name="Shi L."/>
            <person name="Shih D."/>
            <person name="Sparrow T."/>
            <person name="Spaulding J."/>
            <person name="Stalker J."/>
            <person name="Stange-Thomann N."/>
            <person name="Stavropoulos S."/>
            <person name="Stone C."/>
            <person name="Strader C."/>
            <person name="Tesfaye S."/>
            <person name="Thomson T."/>
            <person name="Thoulutsang Y."/>
            <person name="Thoulutsang D."/>
            <person name="Topham K."/>
            <person name="Topping I."/>
            <person name="Tsamla T."/>
            <person name="Vassiliev H."/>
            <person name="Vo A."/>
            <person name="Wangchuk T."/>
            <person name="Wangdi T."/>
            <person name="Weiand M."/>
            <person name="Wilkinson J."/>
            <person name="Wilson A."/>
            <person name="Yadav S."/>
            <person name="Young G."/>
            <person name="Yu Q."/>
            <person name="Zembek L."/>
            <person name="Zhong D."/>
            <person name="Zimmer A."/>
            <person name="Zwirko Z."/>
            <person name="Jaffe D.B."/>
            <person name="Alvarez P."/>
            <person name="Brockman W."/>
            <person name="Butler J."/>
            <person name="Chin C."/>
            <person name="Gnerre S."/>
            <person name="MacCallum I."/>
            <person name="Graves J.A."/>
            <person name="Ponting C.P."/>
            <person name="Breen M."/>
            <person name="Samollow P.B."/>
            <person name="Lander E.S."/>
            <person name="Lindblad-Toh K."/>
        </authorList>
    </citation>
    <scope>NUCLEOTIDE SEQUENCE [LARGE SCALE GENOMIC DNA]</scope>
</reference>
<accession>F6U0X7</accession>
<feature type="chain" id="PRO_5003343745" evidence="2">
    <location>
        <begin position="20"/>
        <end position="203"/>
    </location>
</feature>
<keyword evidence="5" id="KW-1185">Reference proteome</keyword>
<dbReference type="InterPro" id="IPR039090">
    <property type="entry name" value="CD7"/>
</dbReference>
<feature type="signal peptide" evidence="2">
    <location>
        <begin position="1"/>
        <end position="19"/>
    </location>
</feature>
<dbReference type="PANTHER" id="PTHR15343">
    <property type="entry name" value="CD7"/>
    <property type="match status" value="1"/>
</dbReference>
<dbReference type="CTD" id="924"/>
<feature type="transmembrane region" description="Helical" evidence="1">
    <location>
        <begin position="142"/>
        <end position="164"/>
    </location>
</feature>
<dbReference type="OrthoDB" id="9899013at2759"/>
<evidence type="ECO:0000256" key="2">
    <source>
        <dbReference type="SAM" id="SignalP"/>
    </source>
</evidence>
<evidence type="ECO:0000313" key="5">
    <source>
        <dbReference type="Proteomes" id="UP000002280"/>
    </source>
</evidence>
<dbReference type="eggNOG" id="ENOG502SD5I">
    <property type="taxonomic scope" value="Eukaryota"/>
</dbReference>
<dbReference type="OMA" id="SACVVYE"/>
<dbReference type="InterPro" id="IPR007110">
    <property type="entry name" value="Ig-like_dom"/>
</dbReference>
<dbReference type="Proteomes" id="UP000002280">
    <property type="component" value="Chromosome 2"/>
</dbReference>
<protein>
    <submittedName>
        <fullName evidence="4">CD7 molecule</fullName>
    </submittedName>
</protein>
<dbReference type="InterPro" id="IPR036179">
    <property type="entry name" value="Ig-like_dom_sf"/>
</dbReference>
<evidence type="ECO:0000259" key="3">
    <source>
        <dbReference type="PROSITE" id="PS50835"/>
    </source>
</evidence>
<evidence type="ECO:0000256" key="1">
    <source>
        <dbReference type="SAM" id="Phobius"/>
    </source>
</evidence>
<dbReference type="PROSITE" id="PS50835">
    <property type="entry name" value="IG_LIKE"/>
    <property type="match status" value="1"/>
</dbReference>
<dbReference type="InParanoid" id="F6U0X7"/>
<dbReference type="SMART" id="SM00409">
    <property type="entry name" value="IG"/>
    <property type="match status" value="1"/>
</dbReference>
<dbReference type="Ensembl" id="ENSMODT00000040102.3">
    <property type="protein sequence ID" value="ENSMODP00000038502.2"/>
    <property type="gene ID" value="ENSMODG00000025674.3"/>
</dbReference>
<dbReference type="SUPFAM" id="SSF48726">
    <property type="entry name" value="Immunoglobulin"/>
    <property type="match status" value="1"/>
</dbReference>
<evidence type="ECO:0000313" key="4">
    <source>
        <dbReference type="Ensembl" id="ENSMODP00000038502.2"/>
    </source>
</evidence>
<name>F6U0X7_MONDO</name>
<dbReference type="FunCoup" id="F6U0X7">
    <property type="interactions" value="275"/>
</dbReference>
<dbReference type="KEGG" id="mdo:103102219"/>
<keyword evidence="1" id="KW-0812">Transmembrane</keyword>
<dbReference type="GO" id="GO:0002250">
    <property type="term" value="P:adaptive immune response"/>
    <property type="evidence" value="ECO:0007669"/>
    <property type="project" value="InterPro"/>
</dbReference>
<organism evidence="4 5">
    <name type="scientific">Monodelphis domestica</name>
    <name type="common">Gray short-tailed opossum</name>
    <dbReference type="NCBI Taxonomy" id="13616"/>
    <lineage>
        <taxon>Eukaryota</taxon>
        <taxon>Metazoa</taxon>
        <taxon>Chordata</taxon>
        <taxon>Craniata</taxon>
        <taxon>Vertebrata</taxon>
        <taxon>Euteleostomi</taxon>
        <taxon>Mammalia</taxon>
        <taxon>Metatheria</taxon>
        <taxon>Didelphimorphia</taxon>
        <taxon>Didelphidae</taxon>
        <taxon>Monodelphis</taxon>
    </lineage>
</organism>
<reference evidence="4" key="2">
    <citation type="submission" date="2025-08" db="UniProtKB">
        <authorList>
            <consortium name="Ensembl"/>
        </authorList>
    </citation>
    <scope>IDENTIFICATION</scope>
</reference>
<dbReference type="Bgee" id="ENSMODG00000025674">
    <property type="expression patterns" value="Expressed in blood and 4 other cell types or tissues"/>
</dbReference>